<reference evidence="9 10" key="1">
    <citation type="submission" date="2016-10" db="EMBL/GenBank/DDBJ databases">
        <authorList>
            <person name="de Groot N.N."/>
        </authorList>
    </citation>
    <scope>NUCLEOTIDE SEQUENCE [LARGE SCALE GENOMIC DNA]</scope>
    <source>
        <strain evidence="9 10">47C3B</strain>
    </source>
</reference>
<dbReference type="AlphaFoldDB" id="A0A1G7H5V3"/>
<evidence type="ECO:0000259" key="8">
    <source>
        <dbReference type="Pfam" id="PF04239"/>
    </source>
</evidence>
<proteinExistence type="inferred from homology"/>
<evidence type="ECO:0000256" key="5">
    <source>
        <dbReference type="ARBA" id="ARBA00022989"/>
    </source>
</evidence>
<accession>A0A1G7H5V3</accession>
<evidence type="ECO:0000256" key="1">
    <source>
        <dbReference type="ARBA" id="ARBA00004651"/>
    </source>
</evidence>
<keyword evidence="10" id="KW-1185">Reference proteome</keyword>
<evidence type="ECO:0000256" key="6">
    <source>
        <dbReference type="ARBA" id="ARBA00023136"/>
    </source>
</evidence>
<dbReference type="Proteomes" id="UP000199072">
    <property type="component" value="Unassembled WGS sequence"/>
</dbReference>
<dbReference type="PANTHER" id="PTHR34582">
    <property type="entry name" value="UPF0702 TRANSMEMBRANE PROTEIN YCAP"/>
    <property type="match status" value="1"/>
</dbReference>
<gene>
    <name evidence="9" type="ORF">SAMN05216464_11163</name>
</gene>
<dbReference type="OrthoDB" id="6538282at2"/>
<dbReference type="Gene3D" id="3.30.240.20">
    <property type="entry name" value="bsu07140 like domains"/>
    <property type="match status" value="1"/>
</dbReference>
<comment type="subcellular location">
    <subcellularLocation>
        <location evidence="1">Cell membrane</location>
        <topology evidence="1">Multi-pass membrane protein</topology>
    </subcellularLocation>
</comment>
<dbReference type="RefSeq" id="WP_091152381.1">
    <property type="nucleotide sequence ID" value="NZ_FNAI01000011.1"/>
</dbReference>
<dbReference type="InterPro" id="IPR007353">
    <property type="entry name" value="DUF421"/>
</dbReference>
<evidence type="ECO:0000256" key="7">
    <source>
        <dbReference type="SAM" id="Phobius"/>
    </source>
</evidence>
<dbReference type="Pfam" id="PF04239">
    <property type="entry name" value="DUF421"/>
    <property type="match status" value="1"/>
</dbReference>
<dbReference type="GO" id="GO:0005886">
    <property type="term" value="C:plasma membrane"/>
    <property type="evidence" value="ECO:0007669"/>
    <property type="project" value="UniProtKB-SubCell"/>
</dbReference>
<dbReference type="InterPro" id="IPR023090">
    <property type="entry name" value="UPF0702_alpha/beta_dom_sf"/>
</dbReference>
<evidence type="ECO:0000313" key="9">
    <source>
        <dbReference type="EMBL" id="SDE95519.1"/>
    </source>
</evidence>
<name>A0A1G7H5V3_9SPHI</name>
<sequence>MKKEDIRLYDWARILFGEAPPFFLLEVFIRTLIIYIFLLYTLRWLGKRMSGQLTIMELSVMLTLGAIVSASMQLPDHGILAGFLLLLCALAFQRGISYIGVLNSHFEELTQGRPGTLIKDGVLQLDELKKFRVSRQQIFAQLRNQKIYNLGLVERMYLEASGMYSIFSAAEPKPGLSVLPPDDSKIQTMQTEDQDLMACRSCGMVQQTSENDSCNDCGCREWTRAVN</sequence>
<keyword evidence="3" id="KW-1003">Cell membrane</keyword>
<keyword evidence="6 7" id="KW-0472">Membrane</keyword>
<evidence type="ECO:0000313" key="10">
    <source>
        <dbReference type="Proteomes" id="UP000199072"/>
    </source>
</evidence>
<dbReference type="EMBL" id="FNAI01000011">
    <property type="protein sequence ID" value="SDE95519.1"/>
    <property type="molecule type" value="Genomic_DNA"/>
</dbReference>
<feature type="transmembrane region" description="Helical" evidence="7">
    <location>
        <begin position="78"/>
        <end position="96"/>
    </location>
</feature>
<evidence type="ECO:0000256" key="2">
    <source>
        <dbReference type="ARBA" id="ARBA00006448"/>
    </source>
</evidence>
<organism evidence="9 10">
    <name type="scientific">Mucilaginibacter pineti</name>
    <dbReference type="NCBI Taxonomy" id="1391627"/>
    <lineage>
        <taxon>Bacteria</taxon>
        <taxon>Pseudomonadati</taxon>
        <taxon>Bacteroidota</taxon>
        <taxon>Sphingobacteriia</taxon>
        <taxon>Sphingobacteriales</taxon>
        <taxon>Sphingobacteriaceae</taxon>
        <taxon>Mucilaginibacter</taxon>
    </lineage>
</organism>
<dbReference type="STRING" id="1391627.SAMN05216464_11163"/>
<feature type="transmembrane region" description="Helical" evidence="7">
    <location>
        <begin position="20"/>
        <end position="42"/>
    </location>
</feature>
<keyword evidence="5 7" id="KW-1133">Transmembrane helix</keyword>
<evidence type="ECO:0000256" key="4">
    <source>
        <dbReference type="ARBA" id="ARBA00022692"/>
    </source>
</evidence>
<feature type="domain" description="YetF C-terminal" evidence="8">
    <location>
        <begin position="103"/>
        <end position="188"/>
    </location>
</feature>
<keyword evidence="4 7" id="KW-0812">Transmembrane</keyword>
<evidence type="ECO:0000256" key="3">
    <source>
        <dbReference type="ARBA" id="ARBA00022475"/>
    </source>
</evidence>
<feature type="transmembrane region" description="Helical" evidence="7">
    <location>
        <begin position="54"/>
        <end position="72"/>
    </location>
</feature>
<comment type="similarity">
    <text evidence="2">Belongs to the UPF0702 family.</text>
</comment>
<dbReference type="PANTHER" id="PTHR34582:SF6">
    <property type="entry name" value="UPF0702 TRANSMEMBRANE PROTEIN YCAP"/>
    <property type="match status" value="1"/>
</dbReference>
<protein>
    <submittedName>
        <fullName evidence="9">Uncharacterized membrane protein YcaP, DUF421 family</fullName>
    </submittedName>
</protein>